<keyword evidence="3" id="KW-1185">Reference proteome</keyword>
<dbReference type="HOGENOM" id="CLU_2642061_0_0_1"/>
<accession>J3M1Z8</accession>
<evidence type="ECO:0000256" key="1">
    <source>
        <dbReference type="SAM" id="MobiDB-lite"/>
    </source>
</evidence>
<reference evidence="2" key="2">
    <citation type="submission" date="2013-04" db="UniProtKB">
        <authorList>
            <consortium name="EnsemblPlants"/>
        </authorList>
    </citation>
    <scope>IDENTIFICATION</scope>
</reference>
<evidence type="ECO:0000313" key="2">
    <source>
        <dbReference type="EnsemblPlants" id="OB04G34230.1"/>
    </source>
</evidence>
<evidence type="ECO:0000313" key="3">
    <source>
        <dbReference type="Proteomes" id="UP000006038"/>
    </source>
</evidence>
<sequence length="77" mass="7441">MSCASDIGGAWEPPPPPAPWESGEAASAGGDGGVAGRACLDDLCLAPPSRGLLANAVVQATMSSSRRTCATAAASVA</sequence>
<proteinExistence type="predicted"/>
<feature type="region of interest" description="Disordered" evidence="1">
    <location>
        <begin position="1"/>
        <end position="31"/>
    </location>
</feature>
<dbReference type="EnsemblPlants" id="OB04G34230.1">
    <property type="protein sequence ID" value="OB04G34230.1"/>
    <property type="gene ID" value="OB04G34230"/>
</dbReference>
<protein>
    <submittedName>
        <fullName evidence="2">Uncharacterized protein</fullName>
    </submittedName>
</protein>
<reference evidence="2" key="1">
    <citation type="journal article" date="2013" name="Nat. Commun.">
        <title>Whole-genome sequencing of Oryza brachyantha reveals mechanisms underlying Oryza genome evolution.</title>
        <authorList>
            <person name="Chen J."/>
            <person name="Huang Q."/>
            <person name="Gao D."/>
            <person name="Wang J."/>
            <person name="Lang Y."/>
            <person name="Liu T."/>
            <person name="Li B."/>
            <person name="Bai Z."/>
            <person name="Luis Goicoechea J."/>
            <person name="Liang C."/>
            <person name="Chen C."/>
            <person name="Zhang W."/>
            <person name="Sun S."/>
            <person name="Liao Y."/>
            <person name="Zhang X."/>
            <person name="Yang L."/>
            <person name="Song C."/>
            <person name="Wang M."/>
            <person name="Shi J."/>
            <person name="Liu G."/>
            <person name="Liu J."/>
            <person name="Zhou H."/>
            <person name="Zhou W."/>
            <person name="Yu Q."/>
            <person name="An N."/>
            <person name="Chen Y."/>
            <person name="Cai Q."/>
            <person name="Wang B."/>
            <person name="Liu B."/>
            <person name="Min J."/>
            <person name="Huang Y."/>
            <person name="Wu H."/>
            <person name="Li Z."/>
            <person name="Zhang Y."/>
            <person name="Yin Y."/>
            <person name="Song W."/>
            <person name="Jiang J."/>
            <person name="Jackson S.A."/>
            <person name="Wing R.A."/>
            <person name="Wang J."/>
            <person name="Chen M."/>
        </authorList>
    </citation>
    <scope>NUCLEOTIDE SEQUENCE [LARGE SCALE GENOMIC DNA]</scope>
    <source>
        <strain evidence="2">cv. IRGC 101232</strain>
    </source>
</reference>
<organism evidence="2">
    <name type="scientific">Oryza brachyantha</name>
    <name type="common">malo sina</name>
    <dbReference type="NCBI Taxonomy" id="4533"/>
    <lineage>
        <taxon>Eukaryota</taxon>
        <taxon>Viridiplantae</taxon>
        <taxon>Streptophyta</taxon>
        <taxon>Embryophyta</taxon>
        <taxon>Tracheophyta</taxon>
        <taxon>Spermatophyta</taxon>
        <taxon>Magnoliopsida</taxon>
        <taxon>Liliopsida</taxon>
        <taxon>Poales</taxon>
        <taxon>Poaceae</taxon>
        <taxon>BOP clade</taxon>
        <taxon>Oryzoideae</taxon>
        <taxon>Oryzeae</taxon>
        <taxon>Oryzinae</taxon>
        <taxon>Oryza</taxon>
    </lineage>
</organism>
<name>J3M1Z8_ORYBR</name>
<dbReference type="AlphaFoldDB" id="J3M1Z8"/>
<dbReference type="Gramene" id="OB04G34230.1">
    <property type="protein sequence ID" value="OB04G34230.1"/>
    <property type="gene ID" value="OB04G34230"/>
</dbReference>
<dbReference type="Proteomes" id="UP000006038">
    <property type="component" value="Chromosome 4"/>
</dbReference>